<dbReference type="Proteomes" id="UP001209746">
    <property type="component" value="Unassembled WGS sequence"/>
</dbReference>
<evidence type="ECO:0008006" key="6">
    <source>
        <dbReference type="Google" id="ProtNLM"/>
    </source>
</evidence>
<dbReference type="EMBL" id="JAOPKD010000002">
    <property type="protein sequence ID" value="MCU4725994.1"/>
    <property type="molecule type" value="Genomic_DNA"/>
</dbReference>
<evidence type="ECO:0000313" key="5">
    <source>
        <dbReference type="Proteomes" id="UP001209746"/>
    </source>
</evidence>
<keyword evidence="4" id="KW-1185">Reference proteome</keyword>
<dbReference type="Proteomes" id="UP001208186">
    <property type="component" value="Unassembled WGS sequence"/>
</dbReference>
<evidence type="ECO:0000313" key="2">
    <source>
        <dbReference type="EMBL" id="MCU4717067.1"/>
    </source>
</evidence>
<proteinExistence type="predicted"/>
<dbReference type="RefSeq" id="WP_315907838.1">
    <property type="nucleotide sequence ID" value="NZ_JAOPKC010000002.1"/>
</dbReference>
<dbReference type="SUPFAM" id="SSF54909">
    <property type="entry name" value="Dimeric alpha+beta barrel"/>
    <property type="match status" value="1"/>
</dbReference>
<evidence type="ECO:0000256" key="1">
    <source>
        <dbReference type="SAM" id="MobiDB-lite"/>
    </source>
</evidence>
<dbReference type="Pfam" id="PF24152">
    <property type="entry name" value="DUF7405"/>
    <property type="match status" value="1"/>
</dbReference>
<feature type="region of interest" description="Disordered" evidence="1">
    <location>
        <begin position="40"/>
        <end position="60"/>
    </location>
</feature>
<protein>
    <recommendedName>
        <fullName evidence="6">Tat pathway signal protein</fullName>
    </recommendedName>
</protein>
<gene>
    <name evidence="3" type="ORF">OB914_03265</name>
    <name evidence="2" type="ORF">OB916_03190</name>
</gene>
<sequence>MSADDPRRPDRREFVKAAVAIGGTSALTACLERERRKLQTETASDEIEFPRGSPKTVPTGQHRWGEFLVRDAHGNTVPPQQLVVLGLRYEGSGRPTTDQREQVDDALGTLERAFQWGTGGDAGAAFNRGLLFTLAYSPSYFQTVGDVPDSLVPQSELVAAVDEDPASADTYDAIMLLASDVGAVVLAAEAALFGRTETVNGLAVEATFEGVFSRAGRHTGFIGKGMPADRLDEDRIPEDAPLSMGFKSGFRDNLPSEDRVTIPDGPFAGGTTVASSTLTIDLDRWYDQSHRERVAEMFCPAHDPEAVGETGAKLGADSGVTEDHAESVSEHAAEYGRVGHAQKTARARDEDFEPTILRRTEGIATDVADGVGFQFNSIQAHVEDFIETRRTMNPDEYDDDVAPENHGIADYLDTERRGIYLAPPRSDWALPEV</sequence>
<dbReference type="InterPro" id="IPR011008">
    <property type="entry name" value="Dimeric_a/b-barrel"/>
</dbReference>
<dbReference type="AlphaFoldDB" id="A0AAE3IA85"/>
<evidence type="ECO:0000313" key="4">
    <source>
        <dbReference type="Proteomes" id="UP001208186"/>
    </source>
</evidence>
<dbReference type="InterPro" id="IPR055828">
    <property type="entry name" value="DUF7405"/>
</dbReference>
<dbReference type="EMBL" id="JAOPKC010000002">
    <property type="protein sequence ID" value="MCU4717067.1"/>
    <property type="molecule type" value="Genomic_DNA"/>
</dbReference>
<name>A0AAE3IA85_9EURY</name>
<organism evidence="3 5">
    <name type="scientific">Halapricum hydrolyticum</name>
    <dbReference type="NCBI Taxonomy" id="2979991"/>
    <lineage>
        <taxon>Archaea</taxon>
        <taxon>Methanobacteriati</taxon>
        <taxon>Methanobacteriota</taxon>
        <taxon>Stenosarchaea group</taxon>
        <taxon>Halobacteria</taxon>
        <taxon>Halobacteriales</taxon>
        <taxon>Haloarculaceae</taxon>
        <taxon>Halapricum</taxon>
    </lineage>
</organism>
<accession>A0AAE3IA85</accession>
<comment type="caution">
    <text evidence="3">The sequence shown here is derived from an EMBL/GenBank/DDBJ whole genome shotgun (WGS) entry which is preliminary data.</text>
</comment>
<evidence type="ECO:0000313" key="3">
    <source>
        <dbReference type="EMBL" id="MCU4725994.1"/>
    </source>
</evidence>
<dbReference type="PROSITE" id="PS51257">
    <property type="entry name" value="PROKAR_LIPOPROTEIN"/>
    <property type="match status" value="1"/>
</dbReference>
<reference evidence="3" key="1">
    <citation type="submission" date="2023-02" db="EMBL/GenBank/DDBJ databases">
        <title>Enrichment on poylsaccharides allowed isolation of novel metabolic and taxonomic groups of Haloarchaea.</title>
        <authorList>
            <person name="Sorokin D.Y."/>
            <person name="Elcheninov A.G."/>
            <person name="Khizhniak T.V."/>
            <person name="Kolganova T.V."/>
            <person name="Kublanov I.V."/>
        </authorList>
    </citation>
    <scope>NUCLEOTIDE SEQUENCE</scope>
    <source>
        <strain evidence="2 4">HArc-curdl5-1</strain>
        <strain evidence="3">HArc-curdl7</strain>
    </source>
</reference>